<dbReference type="Proteomes" id="UP001652663">
    <property type="component" value="Chromosome 26"/>
</dbReference>
<dbReference type="Pfam" id="PF09170">
    <property type="entry name" value="STN1_2"/>
    <property type="match status" value="1"/>
</dbReference>
<dbReference type="Pfam" id="PF10451">
    <property type="entry name" value="Stn1"/>
    <property type="match status" value="1"/>
</dbReference>
<accession>A0ABM4RMW1</accession>
<feature type="compositionally biased region" description="Basic and acidic residues" evidence="9">
    <location>
        <begin position="7"/>
        <end position="16"/>
    </location>
</feature>
<feature type="region of interest" description="Disordered" evidence="9">
    <location>
        <begin position="1"/>
        <end position="20"/>
    </location>
</feature>
<name>A0ABM4RMW1_BOSIN</name>
<dbReference type="SUPFAM" id="SSF50249">
    <property type="entry name" value="Nucleic acid-binding proteins"/>
    <property type="match status" value="1"/>
</dbReference>
<evidence type="ECO:0000256" key="8">
    <source>
        <dbReference type="ARBA" id="ARBA00030039"/>
    </source>
</evidence>
<dbReference type="InterPro" id="IPR012340">
    <property type="entry name" value="NA-bd_OB-fold"/>
</dbReference>
<keyword evidence="6" id="KW-0238">DNA-binding</keyword>
<dbReference type="PANTHER" id="PTHR13989">
    <property type="entry name" value="REPLICATION PROTEIN A-RELATED"/>
    <property type="match status" value="1"/>
</dbReference>
<evidence type="ECO:0000256" key="2">
    <source>
        <dbReference type="ARBA" id="ARBA00004574"/>
    </source>
</evidence>
<evidence type="ECO:0000256" key="9">
    <source>
        <dbReference type="SAM" id="MobiDB-lite"/>
    </source>
</evidence>
<dbReference type="RefSeq" id="XP_070636875.1">
    <property type="nucleotide sequence ID" value="XM_070780774.1"/>
</dbReference>
<evidence type="ECO:0000259" key="11">
    <source>
        <dbReference type="Pfam" id="PF10451"/>
    </source>
</evidence>
<evidence type="ECO:0000256" key="1">
    <source>
        <dbReference type="ARBA" id="ARBA00004123"/>
    </source>
</evidence>
<dbReference type="Gene3D" id="2.40.50.140">
    <property type="entry name" value="Nucleic acid-binding proteins"/>
    <property type="match status" value="1"/>
</dbReference>
<dbReference type="PANTHER" id="PTHR13989:SF33">
    <property type="entry name" value="CST COMPLEX SUBUNIT STN1"/>
    <property type="match status" value="1"/>
</dbReference>
<dbReference type="InterPro" id="IPR015253">
    <property type="entry name" value="CST_STN1_C"/>
</dbReference>
<reference evidence="13" key="1">
    <citation type="submission" date="2025-08" db="UniProtKB">
        <authorList>
            <consortium name="RefSeq"/>
        </authorList>
    </citation>
    <scope>IDENTIFICATION</scope>
    <source>
        <tissue evidence="13">Blood</tissue>
    </source>
</reference>
<evidence type="ECO:0000256" key="7">
    <source>
        <dbReference type="ARBA" id="ARBA00023242"/>
    </source>
</evidence>
<feature type="domain" description="Stn1 C-terminal" evidence="10">
    <location>
        <begin position="253"/>
        <end position="366"/>
    </location>
</feature>
<protein>
    <recommendedName>
        <fullName evidence="3">CST complex subunit STN1</fullName>
    </recommendedName>
    <alternativeName>
        <fullName evidence="8">Suppressor of cdc thirteen homolog</fullName>
    </alternativeName>
</protein>
<dbReference type="InterPro" id="IPR036390">
    <property type="entry name" value="WH_DNA-bd_sf"/>
</dbReference>
<evidence type="ECO:0000256" key="4">
    <source>
        <dbReference type="ARBA" id="ARBA00022454"/>
    </source>
</evidence>
<sequence length="472" mass="53391">MQNGARPRWEGAEPRTARRKGLGGDTVISALDAELFRAGWKPQPSLQMESNSSQCEDETPSLLWGLDPVFLAFAKLYIRDILDLKESGQVQGVFFYNGHPIKQVDILGTVIGVREKDAFYSYGVDDSTGVINCICWKRLNNTKSSSATATPSARELSLTSQLKKLQETIAQRAKLEIGDIIRVRGHIRMFRGEREIHATTYYKVDDPVCNVQIARMLELPAIYRKVYDQPFHSPALKEDEALSSNPGTLDLDSLTCLLSEKAKEFLVENRVQSFYQQELETVESLLSLANQPVIHSACSGQMGFKNDTTSRAIHSIFRNAVKLLQEEGLVFQKDGGFDNLFYVTREDKELHRKIHRIIQEECQKPNPRQASLSITNSQSSLRLTSIKSVMPSSHLILCRPLLLLPPISPSITVFSNESSLHMKWPEYWSFSFSISLPMNTQDCSPLEWTCWISLQFKGLSRVFSNTTLLKHQ</sequence>
<evidence type="ECO:0000313" key="13">
    <source>
        <dbReference type="RefSeq" id="XP_070636875.1"/>
    </source>
</evidence>
<comment type="subcellular location">
    <subcellularLocation>
        <location evidence="2">Chromosome</location>
        <location evidence="2">Telomere</location>
    </subcellularLocation>
    <subcellularLocation>
        <location evidence="1">Nucleus</location>
    </subcellularLocation>
</comment>
<proteinExistence type="predicted"/>
<keyword evidence="5" id="KW-0779">Telomere</keyword>
<dbReference type="InterPro" id="IPR042082">
    <property type="entry name" value="CST_Stn1_wHTH1_sf"/>
</dbReference>
<dbReference type="SUPFAM" id="SSF46785">
    <property type="entry name" value="Winged helix' DNA-binding domain"/>
    <property type="match status" value="1"/>
</dbReference>
<keyword evidence="7" id="KW-0539">Nucleus</keyword>
<evidence type="ECO:0000256" key="3">
    <source>
        <dbReference type="ARBA" id="ARBA00017411"/>
    </source>
</evidence>
<evidence type="ECO:0000313" key="12">
    <source>
        <dbReference type="Proteomes" id="UP001652663"/>
    </source>
</evidence>
<organism evidence="12 13">
    <name type="scientific">Bos indicus</name>
    <name type="common">Zebu</name>
    <dbReference type="NCBI Taxonomy" id="9915"/>
    <lineage>
        <taxon>Eukaryota</taxon>
        <taxon>Metazoa</taxon>
        <taxon>Chordata</taxon>
        <taxon>Craniata</taxon>
        <taxon>Vertebrata</taxon>
        <taxon>Euteleostomi</taxon>
        <taxon>Mammalia</taxon>
        <taxon>Eutheria</taxon>
        <taxon>Laurasiatheria</taxon>
        <taxon>Artiodactyla</taxon>
        <taxon>Ruminantia</taxon>
        <taxon>Pecora</taxon>
        <taxon>Bovidae</taxon>
        <taxon>Bovinae</taxon>
        <taxon>Bos</taxon>
    </lineage>
</organism>
<gene>
    <name evidence="13" type="primary">STN1</name>
</gene>
<evidence type="ECO:0000259" key="10">
    <source>
        <dbReference type="Pfam" id="PF09170"/>
    </source>
</evidence>
<keyword evidence="4" id="KW-0158">Chromosome</keyword>
<feature type="domain" description="CST complex subunit Stn1 N-terminal" evidence="11">
    <location>
        <begin position="89"/>
        <end position="163"/>
    </location>
</feature>
<dbReference type="GeneID" id="139179968"/>
<dbReference type="InterPro" id="IPR040260">
    <property type="entry name" value="RFA2-like"/>
</dbReference>
<dbReference type="CDD" id="cd04483">
    <property type="entry name" value="hOBFC1_like"/>
    <property type="match status" value="1"/>
</dbReference>
<keyword evidence="12" id="KW-1185">Reference proteome</keyword>
<dbReference type="Gene3D" id="1.10.10.980">
    <property type="entry name" value="CST, Suppressor of Cdc13 homolog, complex subunit STN1, N-terminal domain"/>
    <property type="match status" value="1"/>
</dbReference>
<dbReference type="InterPro" id="IPR018856">
    <property type="entry name" value="Stn1_N"/>
</dbReference>
<evidence type="ECO:0000256" key="5">
    <source>
        <dbReference type="ARBA" id="ARBA00022895"/>
    </source>
</evidence>
<evidence type="ECO:0000256" key="6">
    <source>
        <dbReference type="ARBA" id="ARBA00023125"/>
    </source>
</evidence>